<evidence type="ECO:0000313" key="3">
    <source>
        <dbReference type="Proteomes" id="UP000287969"/>
    </source>
</evidence>
<name>A0A410QAI5_9FIRM</name>
<evidence type="ECO:0000313" key="2">
    <source>
        <dbReference type="EMBL" id="QAT60990.1"/>
    </source>
</evidence>
<keyword evidence="3" id="KW-1185">Reference proteome</keyword>
<dbReference type="Proteomes" id="UP000287969">
    <property type="component" value="Chromosome"/>
</dbReference>
<dbReference type="InterPro" id="IPR014925">
    <property type="entry name" value="CGGC_dom"/>
</dbReference>
<accession>A0A410QAI5</accession>
<gene>
    <name evidence="2" type="ORF">EQM13_05030</name>
</gene>
<dbReference type="RefSeq" id="WP_128752121.1">
    <property type="nucleotide sequence ID" value="NZ_CP035282.1"/>
</dbReference>
<protein>
    <submittedName>
        <fullName evidence="2">CGGC domain-containing protein</fullName>
    </submittedName>
</protein>
<reference evidence="3" key="1">
    <citation type="submission" date="2019-01" db="EMBL/GenBank/DDBJ databases">
        <title>Draft genomes of a novel of Sporanaerobacter strains.</title>
        <authorList>
            <person name="Ma S."/>
        </authorList>
    </citation>
    <scope>NUCLEOTIDE SEQUENCE [LARGE SCALE GENOMIC DNA]</scope>
    <source>
        <strain evidence="3">NJN-17</strain>
    </source>
</reference>
<dbReference type="Pfam" id="PF08821">
    <property type="entry name" value="CGGC"/>
    <property type="match status" value="1"/>
</dbReference>
<dbReference type="OrthoDB" id="9792960at2"/>
<dbReference type="AlphaFoldDB" id="A0A410QAI5"/>
<feature type="domain" description="CGGC" evidence="1">
    <location>
        <begin position="2"/>
        <end position="110"/>
    </location>
</feature>
<dbReference type="EMBL" id="CP035282">
    <property type="protein sequence ID" value="QAT60990.1"/>
    <property type="molecule type" value="Genomic_DNA"/>
</dbReference>
<dbReference type="KEGG" id="spoa:EQM13_05030"/>
<dbReference type="SMART" id="SM01078">
    <property type="entry name" value="CGGC"/>
    <property type="match status" value="1"/>
</dbReference>
<proteinExistence type="predicted"/>
<evidence type="ECO:0000259" key="1">
    <source>
        <dbReference type="SMART" id="SM01078"/>
    </source>
</evidence>
<sequence length="110" mass="11945">MKVGLIRCMQTEDMCPGTTDFKVMKEKKCAFEGIEEDIEVIGVNTCGGCPGKKAVTRAAEMVKRGADTIVLASCITKGNPIGFACPYAQQMRAAIEKKVGEIIKIIDYTH</sequence>
<organism evidence="2 3">
    <name type="scientific">Acidilutibacter cellobiosedens</name>
    <dbReference type="NCBI Taxonomy" id="2507161"/>
    <lineage>
        <taxon>Bacteria</taxon>
        <taxon>Bacillati</taxon>
        <taxon>Bacillota</taxon>
        <taxon>Tissierellia</taxon>
        <taxon>Tissierellales</taxon>
        <taxon>Acidilutibacteraceae</taxon>
        <taxon>Acidilutibacter</taxon>
    </lineage>
</organism>